<dbReference type="PANTHER" id="PTHR45700:SF2">
    <property type="entry name" value="UBIQUITIN-PROTEIN LIGASE E3C"/>
    <property type="match status" value="1"/>
</dbReference>
<gene>
    <name evidence="5" type="ORF">SK128_003026</name>
</gene>
<evidence type="ECO:0000256" key="1">
    <source>
        <dbReference type="ARBA" id="ARBA00000885"/>
    </source>
</evidence>
<dbReference type="GO" id="GO:0000209">
    <property type="term" value="P:protein polyubiquitination"/>
    <property type="evidence" value="ECO:0007669"/>
    <property type="project" value="InterPro"/>
</dbReference>
<dbReference type="InterPro" id="IPR044611">
    <property type="entry name" value="E3A/B/C-like"/>
</dbReference>
<dbReference type="GO" id="GO:0006511">
    <property type="term" value="P:ubiquitin-dependent protein catabolic process"/>
    <property type="evidence" value="ECO:0007669"/>
    <property type="project" value="TreeGrafter"/>
</dbReference>
<organism evidence="5 6">
    <name type="scientific">Halocaridina rubra</name>
    <name type="common">Hawaiian red shrimp</name>
    <dbReference type="NCBI Taxonomy" id="373956"/>
    <lineage>
        <taxon>Eukaryota</taxon>
        <taxon>Metazoa</taxon>
        <taxon>Ecdysozoa</taxon>
        <taxon>Arthropoda</taxon>
        <taxon>Crustacea</taxon>
        <taxon>Multicrustacea</taxon>
        <taxon>Malacostraca</taxon>
        <taxon>Eumalacostraca</taxon>
        <taxon>Eucarida</taxon>
        <taxon>Decapoda</taxon>
        <taxon>Pleocyemata</taxon>
        <taxon>Caridea</taxon>
        <taxon>Atyoidea</taxon>
        <taxon>Atyidae</taxon>
        <taxon>Halocaridina</taxon>
    </lineage>
</organism>
<comment type="catalytic activity">
    <reaction evidence="1">
        <text>S-ubiquitinyl-[E2 ubiquitin-conjugating enzyme]-L-cysteine + [acceptor protein]-L-lysine = [E2 ubiquitin-conjugating enzyme]-L-cysteine + N(6)-ubiquitinyl-[acceptor protein]-L-lysine.</text>
        <dbReference type="EC" id="2.3.2.26"/>
    </reaction>
</comment>
<sequence>MWSFDGDYRRKPQQRLGGASRARNIERGDFLQQLKSDREDRERQRRREAAALTIQSWTRGMISRRQTKRELRQRCDAVLTQAKTQGISEPAAIKLIALLIRIFNPKEDCERLLQTCQLVVREHRNMSAWVCGSLNQWMYLLPRLVNMALDIITHTADTEMPVAHASPLRLLEIVINTDRWETKLSTCNQQLFLASLYSHLISGGYYHHIINLMLSRVPEVYEPSDVPPTPLAESLLYLLMQPIQFAAMTDNSNMMSSVIQELCQEVFSKASRTQICNFVIPCLVREPRLPVENVVAVLGNPLLCKKFLRTSPSPPLLYCLLTLVNSNVGKHNLILPSMGDYIRMITKFNSNNLPSMGDDVSVEQQSNQAVATLTSSPIEAEFGKTATLCNYLLAISELLGASTTYLVSEVTEVDSDDSDYETMDSTQPVDPTLQKLAEECMSIVNNKDHVSWLLNLVEHHVAPGVLLHFAKLAHHLLTAPSFQLHQCTLLYCLVARRQLLRSMWTVLSSLQQGGPIPGSTNNMTSIFIGRGNPLLQVLARGSPLVPLERDNLVPLLATFCATLTAVLSTLHDSEFLGEQGLYLSQLETAYEK</sequence>
<keyword evidence="3" id="KW-0808">Transferase</keyword>
<dbReference type="AlphaFoldDB" id="A0AAN9AEV0"/>
<comment type="caution">
    <text evidence="5">The sequence shown here is derived from an EMBL/GenBank/DDBJ whole genome shotgun (WGS) entry which is preliminary data.</text>
</comment>
<dbReference type="EMBL" id="JAXCGZ010000282">
    <property type="protein sequence ID" value="KAK7086244.1"/>
    <property type="molecule type" value="Genomic_DNA"/>
</dbReference>
<accession>A0AAN9AEV0</accession>
<proteinExistence type="predicted"/>
<evidence type="ECO:0000256" key="4">
    <source>
        <dbReference type="SAM" id="MobiDB-lite"/>
    </source>
</evidence>
<feature type="compositionally biased region" description="Basic and acidic residues" evidence="4">
    <location>
        <begin position="1"/>
        <end position="10"/>
    </location>
</feature>
<dbReference type="EC" id="2.3.2.26" evidence="2"/>
<dbReference type="PROSITE" id="PS50096">
    <property type="entry name" value="IQ"/>
    <property type="match status" value="1"/>
</dbReference>
<evidence type="ECO:0000256" key="3">
    <source>
        <dbReference type="ARBA" id="ARBA00022679"/>
    </source>
</evidence>
<reference evidence="5 6" key="1">
    <citation type="submission" date="2023-11" db="EMBL/GenBank/DDBJ databases">
        <title>Halocaridina rubra genome assembly.</title>
        <authorList>
            <person name="Smith C."/>
        </authorList>
    </citation>
    <scope>NUCLEOTIDE SEQUENCE [LARGE SCALE GENOMIC DNA]</scope>
    <source>
        <strain evidence="5">EP-1</strain>
        <tissue evidence="5">Whole</tissue>
    </source>
</reference>
<evidence type="ECO:0000256" key="2">
    <source>
        <dbReference type="ARBA" id="ARBA00012485"/>
    </source>
</evidence>
<evidence type="ECO:0000313" key="6">
    <source>
        <dbReference type="Proteomes" id="UP001381693"/>
    </source>
</evidence>
<dbReference type="Proteomes" id="UP001381693">
    <property type="component" value="Unassembled WGS sequence"/>
</dbReference>
<dbReference type="PANTHER" id="PTHR45700">
    <property type="entry name" value="UBIQUITIN-PROTEIN LIGASE E3C"/>
    <property type="match status" value="1"/>
</dbReference>
<protein>
    <recommendedName>
        <fullName evidence="2">HECT-type E3 ubiquitin transferase</fullName>
        <ecNumber evidence="2">2.3.2.26</ecNumber>
    </recommendedName>
</protein>
<feature type="region of interest" description="Disordered" evidence="4">
    <location>
        <begin position="1"/>
        <end position="28"/>
    </location>
</feature>
<evidence type="ECO:0000313" key="5">
    <source>
        <dbReference type="EMBL" id="KAK7086244.1"/>
    </source>
</evidence>
<dbReference type="GO" id="GO:0061630">
    <property type="term" value="F:ubiquitin protein ligase activity"/>
    <property type="evidence" value="ECO:0007669"/>
    <property type="project" value="UniProtKB-EC"/>
</dbReference>
<keyword evidence="6" id="KW-1185">Reference proteome</keyword>
<name>A0AAN9AEV0_HALRR</name>